<dbReference type="AlphaFoldDB" id="A0A1Y2I2W4"/>
<protein>
    <submittedName>
        <fullName evidence="1">Uncharacterized protein</fullName>
    </submittedName>
</protein>
<organism evidence="1 2">
    <name type="scientific">Catenaria anguillulae PL171</name>
    <dbReference type="NCBI Taxonomy" id="765915"/>
    <lineage>
        <taxon>Eukaryota</taxon>
        <taxon>Fungi</taxon>
        <taxon>Fungi incertae sedis</taxon>
        <taxon>Blastocladiomycota</taxon>
        <taxon>Blastocladiomycetes</taxon>
        <taxon>Blastocladiales</taxon>
        <taxon>Catenariaceae</taxon>
        <taxon>Catenaria</taxon>
    </lineage>
</organism>
<proteinExistence type="predicted"/>
<evidence type="ECO:0000313" key="2">
    <source>
        <dbReference type="Proteomes" id="UP000193411"/>
    </source>
</evidence>
<dbReference type="Proteomes" id="UP000193411">
    <property type="component" value="Unassembled WGS sequence"/>
</dbReference>
<gene>
    <name evidence="1" type="ORF">BCR44DRAFT_1425551</name>
</gene>
<name>A0A1Y2I2W4_9FUNG</name>
<keyword evidence="2" id="KW-1185">Reference proteome</keyword>
<dbReference type="EMBL" id="MCFL01000004">
    <property type="protein sequence ID" value="ORZ39742.1"/>
    <property type="molecule type" value="Genomic_DNA"/>
</dbReference>
<evidence type="ECO:0000313" key="1">
    <source>
        <dbReference type="EMBL" id="ORZ39742.1"/>
    </source>
</evidence>
<comment type="caution">
    <text evidence="1">The sequence shown here is derived from an EMBL/GenBank/DDBJ whole genome shotgun (WGS) entry which is preliminary data.</text>
</comment>
<sequence>MGKSSRGKSVPTCMARRSITHVPSASSALLEWATCSQSSSSSNHPTMVMLSIPVSPLPKQGIFIVTSAHLHAAYSLLTRQTITAGARIPRGCRVAAGNYGHAHEYARADVATHDRRERRGVLICHAEPTW</sequence>
<reference evidence="1 2" key="1">
    <citation type="submission" date="2016-07" db="EMBL/GenBank/DDBJ databases">
        <title>Pervasive Adenine N6-methylation of Active Genes in Fungi.</title>
        <authorList>
            <consortium name="DOE Joint Genome Institute"/>
            <person name="Mondo S.J."/>
            <person name="Dannebaum R.O."/>
            <person name="Kuo R.C."/>
            <person name="Labutti K."/>
            <person name="Haridas S."/>
            <person name="Kuo A."/>
            <person name="Salamov A."/>
            <person name="Ahrendt S.R."/>
            <person name="Lipzen A."/>
            <person name="Sullivan W."/>
            <person name="Andreopoulos W.B."/>
            <person name="Clum A."/>
            <person name="Lindquist E."/>
            <person name="Daum C."/>
            <person name="Ramamoorthy G.K."/>
            <person name="Gryganskyi A."/>
            <person name="Culley D."/>
            <person name="Magnuson J.K."/>
            <person name="James T.Y."/>
            <person name="O'Malley M.A."/>
            <person name="Stajich J.E."/>
            <person name="Spatafora J.W."/>
            <person name="Visel A."/>
            <person name="Grigoriev I.V."/>
        </authorList>
    </citation>
    <scope>NUCLEOTIDE SEQUENCE [LARGE SCALE GENOMIC DNA]</scope>
    <source>
        <strain evidence="1 2">PL171</strain>
    </source>
</reference>
<accession>A0A1Y2I2W4</accession>